<keyword evidence="1" id="KW-0175">Coiled coil</keyword>
<proteinExistence type="predicted"/>
<evidence type="ECO:0000256" key="1">
    <source>
        <dbReference type="SAM" id="Coils"/>
    </source>
</evidence>
<dbReference type="EMBL" id="OM638104">
    <property type="protein sequence ID" value="UNY47181.1"/>
    <property type="molecule type" value="Genomic_DNA"/>
</dbReference>
<evidence type="ECO:0000313" key="3">
    <source>
        <dbReference type="EMBL" id="UNY47181.1"/>
    </source>
</evidence>
<gene>
    <name evidence="3" type="ORF">HHOHNEGG_00004</name>
</gene>
<organism evidence="3 4">
    <name type="scientific">Clostridium phage LPCPA6</name>
    <dbReference type="NCBI Taxonomy" id="2924884"/>
    <lineage>
        <taxon>Viruses</taxon>
        <taxon>Duplodnaviria</taxon>
        <taxon>Heunggongvirae</taxon>
        <taxon>Uroviricota</taxon>
        <taxon>Caudoviricetes</taxon>
        <taxon>Guelinviridae</taxon>
        <taxon>Hzauvirus</taxon>
        <taxon>Hzauvirus LPCPA6</taxon>
    </lineage>
</organism>
<feature type="compositionally biased region" description="Low complexity" evidence="2">
    <location>
        <begin position="72"/>
        <end position="81"/>
    </location>
</feature>
<accession>A0AAE9K5J9</accession>
<protein>
    <recommendedName>
        <fullName evidence="5">Tail fiber protein</fullName>
    </recommendedName>
</protein>
<feature type="compositionally biased region" description="Low complexity" evidence="2">
    <location>
        <begin position="45"/>
        <end position="66"/>
    </location>
</feature>
<evidence type="ECO:0000313" key="4">
    <source>
        <dbReference type="Proteomes" id="UP000831594"/>
    </source>
</evidence>
<keyword evidence="4" id="KW-1185">Reference proteome</keyword>
<dbReference type="PANTHER" id="PTHR24637">
    <property type="entry name" value="COLLAGEN"/>
    <property type="match status" value="1"/>
</dbReference>
<dbReference type="Proteomes" id="UP000831594">
    <property type="component" value="Segment"/>
</dbReference>
<feature type="region of interest" description="Disordered" evidence="2">
    <location>
        <begin position="1"/>
        <end position="95"/>
    </location>
</feature>
<dbReference type="Gene3D" id="1.20.5.320">
    <property type="entry name" value="6-Phosphogluconate Dehydrogenase, domain 3"/>
    <property type="match status" value="1"/>
</dbReference>
<name>A0AAE9K5J9_9CAUD</name>
<dbReference type="Pfam" id="PF01391">
    <property type="entry name" value="Collagen"/>
    <property type="match status" value="1"/>
</dbReference>
<feature type="coiled-coil region" evidence="1">
    <location>
        <begin position="550"/>
        <end position="577"/>
    </location>
</feature>
<dbReference type="PANTHER" id="PTHR24637:SF422">
    <property type="entry name" value="COLLAGEN IV NC1 DOMAIN-CONTAINING PROTEIN"/>
    <property type="match status" value="1"/>
</dbReference>
<reference evidence="3" key="1">
    <citation type="submission" date="2022-02" db="EMBL/GenBank/DDBJ databases">
        <authorList>
            <person name="Tian F."/>
            <person name="Li J."/>
            <person name="Li F."/>
            <person name="Tong Y."/>
        </authorList>
    </citation>
    <scope>NUCLEOTIDE SEQUENCE</scope>
</reference>
<evidence type="ECO:0008006" key="5">
    <source>
        <dbReference type="Google" id="ProtNLM"/>
    </source>
</evidence>
<dbReference type="InterPro" id="IPR008160">
    <property type="entry name" value="Collagen"/>
</dbReference>
<sequence>MPKIISCNISNGGPRGPQGERGPVGPVGPVGPQGVPGPVGPTGPVGPQGERGPVGPVGPQGERGPVGPVGPVGPQGERGPVGPTGPQGPKGDSNNEIVQARTATTGEKFNTLDERIDHEVDRLNKKIDVTMLQQEDKENHVIENTVDGMTTDMVIKGRTLNNILIPKKSNLQGGWSLQDDNVFSVESDGNGFADIRFNGLPIKPNTNYTCYIEILENTLVGEGDISVFGFSEFGNGISIPYNSKGVIKVKSLSTDKKGFYFGFYKNSIKTGNLKIKLMLIEGDFINKTLNYFEGIKSFAQQEDKISILSSNKNLFNLNEIGKNFNYKEIENGFEISNTEDVPYPYANIKKDMFLKKGTYTFSYSGEGTGFVNVAIRSRVNSDSYSGDIKPNIPKTFTMDSDKEVVVTFYLQGNITTGTYKNKYTNIQLVEGSKSLNYEPYKEDKKDILLSQYGFDEGLRGIKNITDDLNSLRNVAIKRIGKREYREGDELLENIITDKTNTYYVLEEPIETPLNENINLKTFNEKTYVSFENALNGTSSFKVPVNTALMLKNLSDDRESLVNKLINMEKQFQNLESMLLQTLPYKEVNK</sequence>
<evidence type="ECO:0000256" key="2">
    <source>
        <dbReference type="SAM" id="MobiDB-lite"/>
    </source>
</evidence>